<dbReference type="AlphaFoldDB" id="A0A8S1Y5J1"/>
<reference evidence="2" key="1">
    <citation type="submission" date="2021-01" db="EMBL/GenBank/DDBJ databases">
        <authorList>
            <consortium name="Genoscope - CEA"/>
            <person name="William W."/>
        </authorList>
    </citation>
    <scope>NUCLEOTIDE SEQUENCE</scope>
</reference>
<evidence type="ECO:0000313" key="2">
    <source>
        <dbReference type="EMBL" id="CAD8208533.1"/>
    </source>
</evidence>
<feature type="coiled-coil region" evidence="1">
    <location>
        <begin position="14"/>
        <end position="45"/>
    </location>
</feature>
<proteinExistence type="predicted"/>
<comment type="caution">
    <text evidence="2">The sequence shown here is derived from an EMBL/GenBank/DDBJ whole genome shotgun (WGS) entry which is preliminary data.</text>
</comment>
<gene>
    <name evidence="2" type="ORF">POCTA_138.1.T1440110</name>
</gene>
<accession>A0A8S1Y5J1</accession>
<protein>
    <submittedName>
        <fullName evidence="2">Uncharacterized protein</fullName>
    </submittedName>
</protein>
<keyword evidence="1" id="KW-0175">Coiled coil</keyword>
<evidence type="ECO:0000256" key="1">
    <source>
        <dbReference type="SAM" id="Coils"/>
    </source>
</evidence>
<dbReference type="Proteomes" id="UP000683925">
    <property type="component" value="Unassembled WGS sequence"/>
</dbReference>
<sequence>MNIKHIQINISFSKKEATCVLAAYQDKLKSTQEALAQNEQDLQNKKDPIQQDKDAQAQEIQIYSELKSQYQIQHQTTRNAKEFANSAEVSTVIRNKLNSRGLV</sequence>
<organism evidence="2 3">
    <name type="scientific">Paramecium octaurelia</name>
    <dbReference type="NCBI Taxonomy" id="43137"/>
    <lineage>
        <taxon>Eukaryota</taxon>
        <taxon>Sar</taxon>
        <taxon>Alveolata</taxon>
        <taxon>Ciliophora</taxon>
        <taxon>Intramacronucleata</taxon>
        <taxon>Oligohymenophorea</taxon>
        <taxon>Peniculida</taxon>
        <taxon>Parameciidae</taxon>
        <taxon>Paramecium</taxon>
    </lineage>
</organism>
<dbReference type="EMBL" id="CAJJDP010000145">
    <property type="protein sequence ID" value="CAD8208533.1"/>
    <property type="molecule type" value="Genomic_DNA"/>
</dbReference>
<keyword evidence="3" id="KW-1185">Reference proteome</keyword>
<name>A0A8S1Y5J1_PAROT</name>
<evidence type="ECO:0000313" key="3">
    <source>
        <dbReference type="Proteomes" id="UP000683925"/>
    </source>
</evidence>